<keyword evidence="6 13" id="KW-0547">Nucleotide-binding</keyword>
<dbReference type="SUPFAM" id="SSF52440">
    <property type="entry name" value="PreATP-grasp domain"/>
    <property type="match status" value="1"/>
</dbReference>
<evidence type="ECO:0000256" key="4">
    <source>
        <dbReference type="ARBA" id="ARBA00013255"/>
    </source>
</evidence>
<dbReference type="InterPro" id="IPR000115">
    <property type="entry name" value="PRibGlycinamide_synth"/>
</dbReference>
<gene>
    <name evidence="12 15" type="primary">purD</name>
    <name evidence="15" type="ORF">OJ996_20650</name>
</gene>
<dbReference type="SMART" id="SM01209">
    <property type="entry name" value="GARS_A"/>
    <property type="match status" value="1"/>
</dbReference>
<proteinExistence type="inferred from homology"/>
<dbReference type="PROSITE" id="PS00184">
    <property type="entry name" value="GARS"/>
    <property type="match status" value="1"/>
</dbReference>
<dbReference type="PROSITE" id="PS50975">
    <property type="entry name" value="ATP_GRASP"/>
    <property type="match status" value="1"/>
</dbReference>
<dbReference type="InterPro" id="IPR037123">
    <property type="entry name" value="PRibGlycinamide_synth_C_sf"/>
</dbReference>
<feature type="domain" description="ATP-grasp" evidence="14">
    <location>
        <begin position="107"/>
        <end position="310"/>
    </location>
</feature>
<dbReference type="InterPro" id="IPR013815">
    <property type="entry name" value="ATP_grasp_subdomain_1"/>
</dbReference>
<comment type="cofactor">
    <cofactor evidence="2">
        <name>Mg(2+)</name>
        <dbReference type="ChEBI" id="CHEBI:18420"/>
    </cofactor>
</comment>
<dbReference type="EC" id="6.3.4.13" evidence="4 12"/>
<organism evidence="15 16">
    <name type="scientific">Luteolibacter rhizosphaerae</name>
    <dbReference type="NCBI Taxonomy" id="2989719"/>
    <lineage>
        <taxon>Bacteria</taxon>
        <taxon>Pseudomonadati</taxon>
        <taxon>Verrucomicrobiota</taxon>
        <taxon>Verrucomicrobiia</taxon>
        <taxon>Verrucomicrobiales</taxon>
        <taxon>Verrucomicrobiaceae</taxon>
        <taxon>Luteolibacter</taxon>
    </lineage>
</organism>
<protein>
    <recommendedName>
        <fullName evidence="4 12">Phosphoribosylamine--glycine ligase</fullName>
        <ecNumber evidence="4 12">6.3.4.13</ecNumber>
    </recommendedName>
    <alternativeName>
        <fullName evidence="12">GARS</fullName>
    </alternativeName>
    <alternativeName>
        <fullName evidence="10 12">Glycinamide ribonucleotide synthetase</fullName>
    </alternativeName>
    <alternativeName>
        <fullName evidence="11 12">Phosphoribosylglycinamide synthetase</fullName>
    </alternativeName>
</protein>
<dbReference type="PANTHER" id="PTHR43472">
    <property type="entry name" value="PHOSPHORIBOSYLAMINE--GLYCINE LIGASE"/>
    <property type="match status" value="1"/>
</dbReference>
<dbReference type="PANTHER" id="PTHR43472:SF1">
    <property type="entry name" value="PHOSPHORIBOSYLAMINE--GLYCINE LIGASE, CHLOROPLASTIC"/>
    <property type="match status" value="1"/>
</dbReference>
<evidence type="ECO:0000256" key="6">
    <source>
        <dbReference type="ARBA" id="ARBA00022741"/>
    </source>
</evidence>
<dbReference type="InterPro" id="IPR016185">
    <property type="entry name" value="PreATP-grasp_dom_sf"/>
</dbReference>
<name>A0ABT3G9Y1_9BACT</name>
<reference evidence="15" key="1">
    <citation type="submission" date="2022-10" db="EMBL/GenBank/DDBJ databases">
        <title>Luteolibacter sp. GHJ8, whole genome shotgun sequencing project.</title>
        <authorList>
            <person name="Zhao G."/>
            <person name="Shen L."/>
        </authorList>
    </citation>
    <scope>NUCLEOTIDE SEQUENCE</scope>
    <source>
        <strain evidence="15">GHJ8</strain>
    </source>
</reference>
<evidence type="ECO:0000259" key="14">
    <source>
        <dbReference type="PROSITE" id="PS50975"/>
    </source>
</evidence>
<evidence type="ECO:0000256" key="7">
    <source>
        <dbReference type="ARBA" id="ARBA00022755"/>
    </source>
</evidence>
<evidence type="ECO:0000256" key="13">
    <source>
        <dbReference type="PROSITE-ProRule" id="PRU00409"/>
    </source>
</evidence>
<dbReference type="Pfam" id="PF02843">
    <property type="entry name" value="GARS_C"/>
    <property type="match status" value="1"/>
</dbReference>
<dbReference type="SUPFAM" id="SSF56059">
    <property type="entry name" value="Glutathione synthetase ATP-binding domain-like"/>
    <property type="match status" value="1"/>
</dbReference>
<comment type="pathway">
    <text evidence="3 12">Purine metabolism; IMP biosynthesis via de novo pathway; N(1)-(5-phospho-D-ribosyl)glycinamide from 5-phospho-alpha-D-ribose 1-diphosphate: step 2/2.</text>
</comment>
<dbReference type="HAMAP" id="MF_00138">
    <property type="entry name" value="GARS"/>
    <property type="match status" value="1"/>
</dbReference>
<keyword evidence="16" id="KW-1185">Reference proteome</keyword>
<evidence type="ECO:0000256" key="3">
    <source>
        <dbReference type="ARBA" id="ARBA00005174"/>
    </source>
</evidence>
<dbReference type="EMBL" id="JAPDDR010000012">
    <property type="protein sequence ID" value="MCW1916010.1"/>
    <property type="molecule type" value="Genomic_DNA"/>
</dbReference>
<dbReference type="SMART" id="SM01210">
    <property type="entry name" value="GARS_C"/>
    <property type="match status" value="1"/>
</dbReference>
<dbReference type="SUPFAM" id="SSF51246">
    <property type="entry name" value="Rudiment single hybrid motif"/>
    <property type="match status" value="1"/>
</dbReference>
<dbReference type="GO" id="GO:0004637">
    <property type="term" value="F:phosphoribosylamine-glycine ligase activity"/>
    <property type="evidence" value="ECO:0007669"/>
    <property type="project" value="UniProtKB-EC"/>
</dbReference>
<dbReference type="Gene3D" id="3.40.50.20">
    <property type="match status" value="1"/>
</dbReference>
<comment type="cofactor">
    <cofactor evidence="1">
        <name>Mn(2+)</name>
        <dbReference type="ChEBI" id="CHEBI:29035"/>
    </cofactor>
</comment>
<evidence type="ECO:0000256" key="12">
    <source>
        <dbReference type="HAMAP-Rule" id="MF_00138"/>
    </source>
</evidence>
<dbReference type="InterPro" id="IPR020562">
    <property type="entry name" value="PRibGlycinamide_synth_N"/>
</dbReference>
<dbReference type="Pfam" id="PF01071">
    <property type="entry name" value="GARS_A"/>
    <property type="match status" value="1"/>
</dbReference>
<evidence type="ECO:0000256" key="2">
    <source>
        <dbReference type="ARBA" id="ARBA00001946"/>
    </source>
</evidence>
<keyword evidence="5 12" id="KW-0436">Ligase</keyword>
<evidence type="ECO:0000313" key="16">
    <source>
        <dbReference type="Proteomes" id="UP001165653"/>
    </source>
</evidence>
<dbReference type="Gene3D" id="3.90.600.10">
    <property type="entry name" value="Phosphoribosylglycinamide synthetase, C-terminal domain"/>
    <property type="match status" value="1"/>
</dbReference>
<keyword evidence="7 12" id="KW-0658">Purine biosynthesis</keyword>
<comment type="caution">
    <text evidence="15">The sequence shown here is derived from an EMBL/GenBank/DDBJ whole genome shotgun (WGS) entry which is preliminary data.</text>
</comment>
<evidence type="ECO:0000256" key="10">
    <source>
        <dbReference type="ARBA" id="ARBA00042242"/>
    </source>
</evidence>
<dbReference type="InterPro" id="IPR020561">
    <property type="entry name" value="PRibGlycinamid_synth_ATP-grasp"/>
</dbReference>
<keyword evidence="8 13" id="KW-0067">ATP-binding</keyword>
<evidence type="ECO:0000313" key="15">
    <source>
        <dbReference type="EMBL" id="MCW1916010.1"/>
    </source>
</evidence>
<dbReference type="Gene3D" id="3.30.470.20">
    <property type="entry name" value="ATP-grasp fold, B domain"/>
    <property type="match status" value="1"/>
</dbReference>
<evidence type="ECO:0000256" key="9">
    <source>
        <dbReference type="ARBA" id="ARBA00038345"/>
    </source>
</evidence>
<dbReference type="InterPro" id="IPR011054">
    <property type="entry name" value="Rudment_hybrid_motif"/>
</dbReference>
<accession>A0ABT3G9Y1</accession>
<comment type="catalytic activity">
    <reaction evidence="12">
        <text>5-phospho-beta-D-ribosylamine + glycine + ATP = N(1)-(5-phospho-beta-D-ribosyl)glycinamide + ADP + phosphate + H(+)</text>
        <dbReference type="Rhea" id="RHEA:17453"/>
        <dbReference type="ChEBI" id="CHEBI:15378"/>
        <dbReference type="ChEBI" id="CHEBI:30616"/>
        <dbReference type="ChEBI" id="CHEBI:43474"/>
        <dbReference type="ChEBI" id="CHEBI:57305"/>
        <dbReference type="ChEBI" id="CHEBI:58681"/>
        <dbReference type="ChEBI" id="CHEBI:143788"/>
        <dbReference type="ChEBI" id="CHEBI:456216"/>
        <dbReference type="EC" id="6.3.4.13"/>
    </reaction>
</comment>
<evidence type="ECO:0000256" key="8">
    <source>
        <dbReference type="ARBA" id="ARBA00022840"/>
    </source>
</evidence>
<comment type="similarity">
    <text evidence="9 12">Belongs to the GARS family.</text>
</comment>
<dbReference type="Gene3D" id="3.30.1490.20">
    <property type="entry name" value="ATP-grasp fold, A domain"/>
    <property type="match status" value="1"/>
</dbReference>
<dbReference type="InterPro" id="IPR020559">
    <property type="entry name" value="PRibGlycinamide_synth_CS"/>
</dbReference>
<dbReference type="InterPro" id="IPR020560">
    <property type="entry name" value="PRibGlycinamide_synth_C-dom"/>
</dbReference>
<evidence type="ECO:0000256" key="5">
    <source>
        <dbReference type="ARBA" id="ARBA00022598"/>
    </source>
</evidence>
<evidence type="ECO:0000256" key="1">
    <source>
        <dbReference type="ARBA" id="ARBA00001936"/>
    </source>
</evidence>
<dbReference type="Pfam" id="PF02844">
    <property type="entry name" value="GARS_N"/>
    <property type="match status" value="1"/>
</dbReference>
<dbReference type="InterPro" id="IPR011761">
    <property type="entry name" value="ATP-grasp"/>
</dbReference>
<sequence>MKIVVVGKGGREHALVRALAESPSAPELFCFPGSDAIFQIARPVAAEGLESLVEWMEVHEIDLCVAGEESYLVKGEGLANLCEKAGIPCWGPHFQSAQLEASKEFAKQFLERHGIPTAKASATADLAEARAAIAGRYPTVLKFDGLAAGKGVAVCMNEAEGEAFLDEVFTQQRFGPGRVLVEDFLTGPEVSIFAAIVDDQYLVFTPARDYKRIGEGDAGANTGGMGAVASRQLIPAELLADIQSGIVAPTVAGLRKDGLPYRGFLYFGLMLTPQGPKVIEYNCRFGDPECQAVMPLVKGDLAEFCLAGAKGELKPDLISFDEGWSVCVVLASAGYPESSRNGDVISGLDHPAENRVYHAGTRRNPAGEWETNGGRVLAAVAGGATRQEAVAAAHAAADQISFDGAQRRRDIGILHFQD</sequence>
<dbReference type="NCBIfam" id="TIGR00877">
    <property type="entry name" value="purD"/>
    <property type="match status" value="1"/>
</dbReference>
<evidence type="ECO:0000256" key="11">
    <source>
        <dbReference type="ARBA" id="ARBA00042864"/>
    </source>
</evidence>
<dbReference type="RefSeq" id="WP_264515574.1">
    <property type="nucleotide sequence ID" value="NZ_JAPDDR010000012.1"/>
</dbReference>
<dbReference type="Proteomes" id="UP001165653">
    <property type="component" value="Unassembled WGS sequence"/>
</dbReference>